<dbReference type="InterPro" id="IPR051693">
    <property type="entry name" value="UPF0046_metallophosphoest"/>
</dbReference>
<dbReference type="OrthoDB" id="630188at2759"/>
<dbReference type="SUPFAM" id="SSF56300">
    <property type="entry name" value="Metallo-dependent phosphatases"/>
    <property type="match status" value="1"/>
</dbReference>
<dbReference type="InterPro" id="IPR029052">
    <property type="entry name" value="Metallo-depent_PP-like"/>
</dbReference>
<dbReference type="AlphaFoldDB" id="C5P4D2"/>
<dbReference type="EMBL" id="ACFW01000015">
    <property type="protein sequence ID" value="EER28550.1"/>
    <property type="molecule type" value="Genomic_DNA"/>
</dbReference>
<dbReference type="GO" id="GO:0016787">
    <property type="term" value="F:hydrolase activity"/>
    <property type="evidence" value="ECO:0007669"/>
    <property type="project" value="InterPro"/>
</dbReference>
<evidence type="ECO:0000313" key="2">
    <source>
        <dbReference type="EMBL" id="EER28550.1"/>
    </source>
</evidence>
<evidence type="ECO:0000313" key="3">
    <source>
        <dbReference type="Proteomes" id="UP000009084"/>
    </source>
</evidence>
<dbReference type="CDD" id="cd07379">
    <property type="entry name" value="MPP_239FB"/>
    <property type="match status" value="1"/>
</dbReference>
<evidence type="ECO:0000259" key="1">
    <source>
        <dbReference type="Pfam" id="PF00149"/>
    </source>
</evidence>
<dbReference type="VEuPathDB" id="FungiDB:CPC735_064230"/>
<feature type="domain" description="Calcineurin-like phosphoesterase" evidence="1">
    <location>
        <begin position="47"/>
        <end position="232"/>
    </location>
</feature>
<dbReference type="Pfam" id="PF00149">
    <property type="entry name" value="Metallophos"/>
    <property type="match status" value="1"/>
</dbReference>
<accession>C5P4D2</accession>
<organism evidence="2 3">
    <name type="scientific">Coccidioides posadasii (strain C735)</name>
    <name type="common">Valley fever fungus</name>
    <dbReference type="NCBI Taxonomy" id="222929"/>
    <lineage>
        <taxon>Eukaryota</taxon>
        <taxon>Fungi</taxon>
        <taxon>Dikarya</taxon>
        <taxon>Ascomycota</taxon>
        <taxon>Pezizomycotina</taxon>
        <taxon>Eurotiomycetes</taxon>
        <taxon>Eurotiomycetidae</taxon>
        <taxon>Onygenales</taxon>
        <taxon>Onygenaceae</taxon>
        <taxon>Coccidioides</taxon>
    </lineage>
</organism>
<reference evidence="2 3" key="1">
    <citation type="journal article" date="2009" name="Genome Res.">
        <title>Comparative genomic analyses of the human fungal pathogens Coccidioides and their relatives.</title>
        <authorList>
            <person name="Sharpton T.J."/>
            <person name="Stajich J.E."/>
            <person name="Rounsley S.D."/>
            <person name="Gardner M.J."/>
            <person name="Wortman J.R."/>
            <person name="Jordar V.S."/>
            <person name="Maiti R."/>
            <person name="Kodira C.D."/>
            <person name="Neafsey D.E."/>
            <person name="Zeng Q."/>
            <person name="Hung C.-Y."/>
            <person name="McMahan C."/>
            <person name="Muszewska A."/>
            <person name="Grynberg M."/>
            <person name="Mandel M.A."/>
            <person name="Kellner E.M."/>
            <person name="Barker B.M."/>
            <person name="Galgiani J.N."/>
            <person name="Orbach M.J."/>
            <person name="Kirkland T.N."/>
            <person name="Cole G.T."/>
            <person name="Henn M.R."/>
            <person name="Birren B.W."/>
            <person name="Taylor J.W."/>
        </authorList>
    </citation>
    <scope>NUCLEOTIDE SEQUENCE [LARGE SCALE GENOMIC DNA]</scope>
    <source>
        <strain evidence="3">C735</strain>
    </source>
</reference>
<name>C5P4D2_COCP7</name>
<dbReference type="Proteomes" id="UP000009084">
    <property type="component" value="Unassembled WGS sequence"/>
</dbReference>
<gene>
    <name evidence="2" type="ORF">CPC735_064230</name>
</gene>
<dbReference type="InterPro" id="IPR004843">
    <property type="entry name" value="Calcineurin-like_PHP"/>
</dbReference>
<proteinExistence type="predicted"/>
<comment type="caution">
    <text evidence="2">The sequence shown here is derived from an EMBL/GenBank/DDBJ whole genome shotgun (WGS) entry which is preliminary data.</text>
</comment>
<dbReference type="Gene3D" id="3.60.21.10">
    <property type="match status" value="1"/>
</dbReference>
<sequence>MGPFDPPSLATQFLASPLLFILRPVYGILSSVRPDPYTRSPSQQPVRVVCISDTHTLQLSSVPDGDLLIHSGDLTNAGSLDEIQKAVDWLRTLPHTHKVVIAGNHDSWFDPDARSLVPPCPDREAVDWGDIHYLENTSVVLSFGSRTLKVHGVPQIPQLDPAVPSVHAFQYSPWSRCDPWPSPIPLDTDILISHSPPRHHGDVFPHSVGCRFLLEAAWRVRPALYVFGHAHAGRRVERVYYDDSQRALEAMAERRCESGLLWDRGFRSCVWWFFHGGLWRDMVSVFWAWKDALVVLWSAGRSILWTRIWCGQRSLGREGWMVNAACMDGRGSGLLTGPATVIDL</sequence>
<dbReference type="HOGENOM" id="CLU_041441_3_0_1"/>
<dbReference type="PANTHER" id="PTHR12905">
    <property type="entry name" value="METALLOPHOSPHOESTERASE"/>
    <property type="match status" value="1"/>
</dbReference>
<dbReference type="PANTHER" id="PTHR12905:SF18">
    <property type="entry name" value="ESTER HYDROLASE, PUTATIVE (AFU_ORTHOLOGUE AFUA_4G03130)-RELATED"/>
    <property type="match status" value="1"/>
</dbReference>
<dbReference type="KEGG" id="cpw:9696190"/>
<protein>
    <submittedName>
        <fullName evidence="2">Calcineurin-like phosphoesterase, putative</fullName>
    </submittedName>
</protein>